<name>A0ABV6C9F8_9GAMM</name>
<reference evidence="6 7" key="1">
    <citation type="submission" date="2024-09" db="EMBL/GenBank/DDBJ databases">
        <authorList>
            <person name="Sun Q."/>
            <person name="Mori K."/>
        </authorList>
    </citation>
    <scope>NUCLEOTIDE SEQUENCE [LARGE SCALE GENOMIC DNA]</scope>
    <source>
        <strain evidence="6 7">CCM 8545</strain>
    </source>
</reference>
<keyword evidence="7" id="KW-1185">Reference proteome</keyword>
<dbReference type="PANTHER" id="PTHR43434:SF1">
    <property type="entry name" value="PHOSPHOGLYCOLATE PHOSPHATASE"/>
    <property type="match status" value="1"/>
</dbReference>
<evidence type="ECO:0000256" key="1">
    <source>
        <dbReference type="ARBA" id="ARBA00000830"/>
    </source>
</evidence>
<keyword evidence="5" id="KW-0479">Metal-binding</keyword>
<evidence type="ECO:0000313" key="6">
    <source>
        <dbReference type="EMBL" id="MFC0179612.1"/>
    </source>
</evidence>
<dbReference type="PANTHER" id="PTHR43434">
    <property type="entry name" value="PHOSPHOGLYCOLATE PHOSPHATASE"/>
    <property type="match status" value="1"/>
</dbReference>
<comment type="catalytic activity">
    <reaction evidence="1">
        <text>2-phosphoglycolate + H2O = glycolate + phosphate</text>
        <dbReference type="Rhea" id="RHEA:14369"/>
        <dbReference type="ChEBI" id="CHEBI:15377"/>
        <dbReference type="ChEBI" id="CHEBI:29805"/>
        <dbReference type="ChEBI" id="CHEBI:43474"/>
        <dbReference type="ChEBI" id="CHEBI:58033"/>
        <dbReference type="EC" id="3.1.3.18"/>
    </reaction>
</comment>
<dbReference type="InterPro" id="IPR050155">
    <property type="entry name" value="HAD-like_hydrolase_sf"/>
</dbReference>
<protein>
    <recommendedName>
        <fullName evidence="4">phosphoglycolate phosphatase</fullName>
        <ecNumber evidence="4">3.1.3.18</ecNumber>
    </recommendedName>
</protein>
<dbReference type="InterPro" id="IPR023198">
    <property type="entry name" value="PGP-like_dom2"/>
</dbReference>
<dbReference type="Proteomes" id="UP001589758">
    <property type="component" value="Unassembled WGS sequence"/>
</dbReference>
<dbReference type="Pfam" id="PF13419">
    <property type="entry name" value="HAD_2"/>
    <property type="match status" value="1"/>
</dbReference>
<dbReference type="GO" id="GO:0016787">
    <property type="term" value="F:hydrolase activity"/>
    <property type="evidence" value="ECO:0007669"/>
    <property type="project" value="UniProtKB-KW"/>
</dbReference>
<accession>A0ABV6C9F8</accession>
<comment type="caution">
    <text evidence="6">The sequence shown here is derived from an EMBL/GenBank/DDBJ whole genome shotgun (WGS) entry which is preliminary data.</text>
</comment>
<keyword evidence="6" id="KW-0378">Hydrolase</keyword>
<dbReference type="Gene3D" id="1.10.150.240">
    <property type="entry name" value="Putative phosphatase, domain 2"/>
    <property type="match status" value="1"/>
</dbReference>
<dbReference type="EMBL" id="JBHLXE010000070">
    <property type="protein sequence ID" value="MFC0179612.1"/>
    <property type="molecule type" value="Genomic_DNA"/>
</dbReference>
<gene>
    <name evidence="6" type="ORF">ACFFIT_05865</name>
</gene>
<evidence type="ECO:0000313" key="7">
    <source>
        <dbReference type="Proteomes" id="UP001589758"/>
    </source>
</evidence>
<comment type="similarity">
    <text evidence="3">Belongs to the HAD-like hydrolase superfamily. CbbY/CbbZ/Gph/YieH family.</text>
</comment>
<dbReference type="EC" id="3.1.3.18" evidence="4"/>
<dbReference type="InterPro" id="IPR023214">
    <property type="entry name" value="HAD_sf"/>
</dbReference>
<evidence type="ECO:0000256" key="4">
    <source>
        <dbReference type="ARBA" id="ARBA00013078"/>
    </source>
</evidence>
<dbReference type="InterPro" id="IPR036412">
    <property type="entry name" value="HAD-like_sf"/>
</dbReference>
<dbReference type="Gene3D" id="3.40.50.1000">
    <property type="entry name" value="HAD superfamily/HAD-like"/>
    <property type="match status" value="1"/>
</dbReference>
<evidence type="ECO:0000256" key="2">
    <source>
        <dbReference type="ARBA" id="ARBA00004818"/>
    </source>
</evidence>
<dbReference type="SUPFAM" id="SSF56784">
    <property type="entry name" value="HAD-like"/>
    <property type="match status" value="1"/>
</dbReference>
<comment type="pathway">
    <text evidence="2">Organic acid metabolism; glycolate biosynthesis; glycolate from 2-phosphoglycolate: step 1/1.</text>
</comment>
<dbReference type="InterPro" id="IPR041492">
    <property type="entry name" value="HAD_2"/>
</dbReference>
<sequence>MNMKKYKTIIFDCDGVILNSNKIKTKSFYEVSKRFGELQANQLVKFHIENGGLSRYVKFEYLLQKLDLSNNEYKKELDILLSDYSDMVVEKLIECEVEKSLKDLRHFWNDTNWLVVSGGDECELRKVFKTKNIDCFFNAGIFGSPSSKEIIIENQLEKGSIELPVLFIGDSKYDYIVSKKYSFDFVFITQWTEFFDWTVYFNDKDVIVLNSLSEILNTEVK</sequence>
<proteinExistence type="inferred from homology"/>
<organism evidence="6 7">
    <name type="scientific">Thorsellia kenyensis</name>
    <dbReference type="NCBI Taxonomy" id="1549888"/>
    <lineage>
        <taxon>Bacteria</taxon>
        <taxon>Pseudomonadati</taxon>
        <taxon>Pseudomonadota</taxon>
        <taxon>Gammaproteobacteria</taxon>
        <taxon>Enterobacterales</taxon>
        <taxon>Thorselliaceae</taxon>
        <taxon>Thorsellia</taxon>
    </lineage>
</organism>
<evidence type="ECO:0000256" key="3">
    <source>
        <dbReference type="ARBA" id="ARBA00006171"/>
    </source>
</evidence>
<evidence type="ECO:0000256" key="5">
    <source>
        <dbReference type="ARBA" id="ARBA00022723"/>
    </source>
</evidence>
<dbReference type="RefSeq" id="WP_385876716.1">
    <property type="nucleotide sequence ID" value="NZ_JBHLXE010000070.1"/>
</dbReference>